<evidence type="ECO:0000259" key="3">
    <source>
        <dbReference type="PROSITE" id="PS50940"/>
    </source>
</evidence>
<sequence length="326" mass="33165">MRNLIVWTFLVTASAADKLKRQVGYGASSGGGGNSGSYGSSGVVGYSGNSGGSGGSLPGYGMGGGGGGGGVGYASGSSSFGQYSNQNVIPAQNPNVFAALDQLRGSEALSATQIQGIIAGAYPGTSYPTLSYIPQTSFSCSSVRQFGFYADPETRCQVFRRCEANNYMFSYICPNGTLFNQITLVCDWWYNVNCPNSVAWVDYSNPRIYRQDLRLFDDLYGNGYGGGSAGYGGGSGSSGYSSGGSSGYSSGGGGGSYGNGGGGSYAGQGSSSVYRSASSEPILEAAASDAKSLREILAQLAAVKTPPGPTPVAVAPELPKTAQKAR</sequence>
<reference evidence="5" key="1">
    <citation type="submission" date="2017-01" db="EMBL/GenBank/DDBJ databases">
        <title>Comparative genomics of anhydrobiosis in the tardigrade Hypsibius dujardini.</title>
        <authorList>
            <person name="Yoshida Y."/>
            <person name="Koutsovoulos G."/>
            <person name="Laetsch D."/>
            <person name="Stevens L."/>
            <person name="Kumar S."/>
            <person name="Horikawa D."/>
            <person name="Ishino K."/>
            <person name="Komine S."/>
            <person name="Tomita M."/>
            <person name="Blaxter M."/>
            <person name="Arakawa K."/>
        </authorList>
    </citation>
    <scope>NUCLEOTIDE SEQUENCE [LARGE SCALE GENOMIC DNA]</scope>
    <source>
        <strain evidence="5">Z151</strain>
    </source>
</reference>
<feature type="chain" id="PRO_5012641908" description="Chitin-binding type-2 domain-containing protein" evidence="2">
    <location>
        <begin position="17"/>
        <end position="326"/>
    </location>
</feature>
<accession>A0A1W0X6L2</accession>
<gene>
    <name evidence="4" type="ORF">BV898_02919</name>
</gene>
<comment type="caution">
    <text evidence="4">The sequence shown here is derived from an EMBL/GenBank/DDBJ whole genome shotgun (WGS) entry which is preliminary data.</text>
</comment>
<evidence type="ECO:0000256" key="1">
    <source>
        <dbReference type="SAM" id="MobiDB-lite"/>
    </source>
</evidence>
<keyword evidence="5" id="KW-1185">Reference proteome</keyword>
<dbReference type="InterPro" id="IPR002557">
    <property type="entry name" value="Chitin-bd_dom"/>
</dbReference>
<dbReference type="InterPro" id="IPR036508">
    <property type="entry name" value="Chitin-bd_dom_sf"/>
</dbReference>
<dbReference type="Pfam" id="PF01607">
    <property type="entry name" value="CBM_14"/>
    <property type="match status" value="1"/>
</dbReference>
<feature type="compositionally biased region" description="Low complexity" evidence="1">
    <location>
        <begin position="304"/>
        <end position="316"/>
    </location>
</feature>
<evidence type="ECO:0000313" key="5">
    <source>
        <dbReference type="Proteomes" id="UP000192578"/>
    </source>
</evidence>
<evidence type="ECO:0000313" key="4">
    <source>
        <dbReference type="EMBL" id="OQV23186.1"/>
    </source>
</evidence>
<keyword evidence="2" id="KW-0732">Signal</keyword>
<dbReference type="EMBL" id="MTYJ01000013">
    <property type="protein sequence ID" value="OQV23186.1"/>
    <property type="molecule type" value="Genomic_DNA"/>
</dbReference>
<proteinExistence type="predicted"/>
<feature type="signal peptide" evidence="2">
    <location>
        <begin position="1"/>
        <end position="16"/>
    </location>
</feature>
<dbReference type="SUPFAM" id="SSF57625">
    <property type="entry name" value="Invertebrate chitin-binding proteins"/>
    <property type="match status" value="1"/>
</dbReference>
<dbReference type="AlphaFoldDB" id="A0A1W0X6L2"/>
<dbReference type="Gene3D" id="2.170.140.10">
    <property type="entry name" value="Chitin binding domain"/>
    <property type="match status" value="1"/>
</dbReference>
<dbReference type="Proteomes" id="UP000192578">
    <property type="component" value="Unassembled WGS sequence"/>
</dbReference>
<evidence type="ECO:0000256" key="2">
    <source>
        <dbReference type="SAM" id="SignalP"/>
    </source>
</evidence>
<protein>
    <recommendedName>
        <fullName evidence="3">Chitin-binding type-2 domain-containing protein</fullName>
    </recommendedName>
</protein>
<feature type="domain" description="Chitin-binding type-2" evidence="3">
    <location>
        <begin position="137"/>
        <end position="196"/>
    </location>
</feature>
<dbReference type="GO" id="GO:0005576">
    <property type="term" value="C:extracellular region"/>
    <property type="evidence" value="ECO:0007669"/>
    <property type="project" value="InterPro"/>
</dbReference>
<dbReference type="PANTHER" id="PTHR22933">
    <property type="entry name" value="FI18007P1-RELATED"/>
    <property type="match status" value="1"/>
</dbReference>
<dbReference type="OrthoDB" id="6364363at2759"/>
<dbReference type="PANTHER" id="PTHR22933:SF31">
    <property type="entry name" value="FI18007P1"/>
    <property type="match status" value="1"/>
</dbReference>
<dbReference type="GO" id="GO:0008061">
    <property type="term" value="F:chitin binding"/>
    <property type="evidence" value="ECO:0007669"/>
    <property type="project" value="InterPro"/>
</dbReference>
<dbReference type="PROSITE" id="PS50940">
    <property type="entry name" value="CHIT_BIND_II"/>
    <property type="match status" value="1"/>
</dbReference>
<name>A0A1W0X6L2_HYPEX</name>
<organism evidence="4 5">
    <name type="scientific">Hypsibius exemplaris</name>
    <name type="common">Freshwater tardigrade</name>
    <dbReference type="NCBI Taxonomy" id="2072580"/>
    <lineage>
        <taxon>Eukaryota</taxon>
        <taxon>Metazoa</taxon>
        <taxon>Ecdysozoa</taxon>
        <taxon>Tardigrada</taxon>
        <taxon>Eutardigrada</taxon>
        <taxon>Parachela</taxon>
        <taxon>Hypsibioidea</taxon>
        <taxon>Hypsibiidae</taxon>
        <taxon>Hypsibius</taxon>
    </lineage>
</organism>
<feature type="region of interest" description="Disordered" evidence="1">
    <location>
        <begin position="304"/>
        <end position="326"/>
    </location>
</feature>
<dbReference type="SMART" id="SM00494">
    <property type="entry name" value="ChtBD2"/>
    <property type="match status" value="1"/>
</dbReference>
<dbReference type="InterPro" id="IPR052976">
    <property type="entry name" value="Scoloptoxin-like"/>
</dbReference>